<keyword evidence="3 7" id="KW-1134">Transmembrane beta strand</keyword>
<dbReference type="InterPro" id="IPR012910">
    <property type="entry name" value="Plug_dom"/>
</dbReference>
<keyword evidence="8" id="KW-0732">Signal</keyword>
<evidence type="ECO:0000313" key="10">
    <source>
        <dbReference type="EMBL" id="MBD2722499.1"/>
    </source>
</evidence>
<keyword evidence="6 7" id="KW-0998">Cell outer membrane</keyword>
<proteinExistence type="inferred from homology"/>
<evidence type="ECO:0000256" key="1">
    <source>
        <dbReference type="ARBA" id="ARBA00004571"/>
    </source>
</evidence>
<protein>
    <submittedName>
        <fullName evidence="10">TonB-dependent receptor</fullName>
    </submittedName>
</protein>
<feature type="chain" id="PRO_5047130757" evidence="8">
    <location>
        <begin position="40"/>
        <end position="1058"/>
    </location>
</feature>
<dbReference type="Gene3D" id="2.40.170.20">
    <property type="entry name" value="TonB-dependent receptor, beta-barrel domain"/>
    <property type="match status" value="1"/>
</dbReference>
<evidence type="ECO:0000256" key="7">
    <source>
        <dbReference type="PROSITE-ProRule" id="PRU01360"/>
    </source>
</evidence>
<keyword evidence="10" id="KW-0675">Receptor</keyword>
<sequence length="1058" mass="113277">MITPLPFLAGAGPFRKALLTSALGGTLLASLGAAPAVHAAGLRPLPQARALRDIPVTGRVTNAAGEGLPGVTVLVKGTTIGTATDVSGNFSLSVPEGSTLVFSSVGFVRQEVAVGSNTTFTVQLKDDTQALKEVVVVGYGTQSRQELTTAVSSVNAAAIARQPVAGFDQALQGQAPGVQVTAPSGAPGAGINVRVRGNASLSLNGSPLYVIDGIPVLPDYQQELTNNSQRLNPLNTINPNDIESIDVLKDGAGAAIYGVRAANGVVVITTKKGKAGQAQVGLNVYYGRQYLRKKLDVLNARQFAQEYNELLANAGRAPGFPDLNNLPPYDTDWQDAIFRPADIQNYQLSVSGGTDKTRYYVSGGYFNQAGINIQSGFDRYNFKINLDQRVTDRFRLGTTLNLSRSHTNGTVRSEAALGNSGTVLGALTQIPTVPVRNPDNTYGTNPFTLSDNPVGNLLETSNQAIVYQALGNVYGEFDILKSLTLKTSLGLDFRTQSENTFYSRNYPGTSSSPAEVRGSANTAANQQVIWLLENTLTYNKTFNDKHNLTLLGGQSMQASDRFTSGAGTRGFSSNAVPYLNGGSTASGIPGSYADQWSLLSFFGRAIYNYDERYLATVSFRADASSRFSGANRFGYFPAVSLGWRVSRESFFPQGGVVSDLKLRGSYGANGNQEIYTYQRFSRYGVGSNYQGSGTSILGGITQTDIGNDVRWETTAQYNAGIDLGLFSNRLTFTFDAYNKRTTDLLLGVTLPQSTGAGNLSVIQNVGTIQNRGIELGLVTNNVDGQNGAFGWSTNFNVTANRNKVIDLGSAPNDKGEQVSRTFIGGYSIQKVGQPLGVFYGYQVQGIVQSDAEGATLPKQNSVAPKAGDIRFVDVNGDKVITDADRTVIGNPNPKFFAGVTNNFTFKGIELSVFFQGSFGNDIYNQNRTITEGQTTALNQSTAVLSHWTPTNTNTTVPRPVFGDPAGNNRVSTRFIEDGSYVRLKNLTLAYNLPASLAKYAALKNLRIYGTAQNLVTWTKYSGYDPEVSADPFSTTGFGRDFGVYPQARTYTVGLNATF</sequence>
<dbReference type="SUPFAM" id="SSF56935">
    <property type="entry name" value="Porins"/>
    <property type="match status" value="1"/>
</dbReference>
<dbReference type="Pfam" id="PF13715">
    <property type="entry name" value="CarbopepD_reg_2"/>
    <property type="match status" value="1"/>
</dbReference>
<feature type="signal peptide" evidence="8">
    <location>
        <begin position="1"/>
        <end position="39"/>
    </location>
</feature>
<dbReference type="SUPFAM" id="SSF49464">
    <property type="entry name" value="Carboxypeptidase regulatory domain-like"/>
    <property type="match status" value="1"/>
</dbReference>
<organism evidence="10 11">
    <name type="scientific">Hymenobacter armeniacus</name>
    <dbReference type="NCBI Taxonomy" id="2771358"/>
    <lineage>
        <taxon>Bacteria</taxon>
        <taxon>Pseudomonadati</taxon>
        <taxon>Bacteroidota</taxon>
        <taxon>Cytophagia</taxon>
        <taxon>Cytophagales</taxon>
        <taxon>Hymenobacteraceae</taxon>
        <taxon>Hymenobacter</taxon>
    </lineage>
</organism>
<dbReference type="InterPro" id="IPR037066">
    <property type="entry name" value="Plug_dom_sf"/>
</dbReference>
<evidence type="ECO:0000256" key="5">
    <source>
        <dbReference type="ARBA" id="ARBA00023136"/>
    </source>
</evidence>
<dbReference type="PROSITE" id="PS52016">
    <property type="entry name" value="TONB_DEPENDENT_REC_3"/>
    <property type="match status" value="1"/>
</dbReference>
<dbReference type="EMBL" id="JACXAC010000003">
    <property type="protein sequence ID" value="MBD2722499.1"/>
    <property type="molecule type" value="Genomic_DNA"/>
</dbReference>
<accession>A0ABR8JXQ1</accession>
<comment type="subcellular location">
    <subcellularLocation>
        <location evidence="1 7">Cell outer membrane</location>
        <topology evidence="1 7">Multi-pass membrane protein</topology>
    </subcellularLocation>
</comment>
<evidence type="ECO:0000256" key="6">
    <source>
        <dbReference type="ARBA" id="ARBA00023237"/>
    </source>
</evidence>
<dbReference type="Pfam" id="PF07715">
    <property type="entry name" value="Plug"/>
    <property type="match status" value="1"/>
</dbReference>
<dbReference type="NCBIfam" id="TIGR04057">
    <property type="entry name" value="SusC_RagA_signa"/>
    <property type="match status" value="1"/>
</dbReference>
<dbReference type="NCBIfam" id="TIGR04056">
    <property type="entry name" value="OMP_RagA_SusC"/>
    <property type="match status" value="1"/>
</dbReference>
<comment type="caution">
    <text evidence="10">The sequence shown here is derived from an EMBL/GenBank/DDBJ whole genome shotgun (WGS) entry which is preliminary data.</text>
</comment>
<dbReference type="InterPro" id="IPR039426">
    <property type="entry name" value="TonB-dep_rcpt-like"/>
</dbReference>
<keyword evidence="2 7" id="KW-0813">Transport</keyword>
<dbReference type="Gene3D" id="2.170.130.10">
    <property type="entry name" value="TonB-dependent receptor, plug domain"/>
    <property type="match status" value="1"/>
</dbReference>
<dbReference type="InterPro" id="IPR023996">
    <property type="entry name" value="TonB-dep_OMP_SusC/RagA"/>
</dbReference>
<dbReference type="InterPro" id="IPR036942">
    <property type="entry name" value="Beta-barrel_TonB_sf"/>
</dbReference>
<gene>
    <name evidence="10" type="ORF">IC234_10210</name>
</gene>
<evidence type="ECO:0000256" key="3">
    <source>
        <dbReference type="ARBA" id="ARBA00022452"/>
    </source>
</evidence>
<evidence type="ECO:0000256" key="2">
    <source>
        <dbReference type="ARBA" id="ARBA00022448"/>
    </source>
</evidence>
<evidence type="ECO:0000313" key="11">
    <source>
        <dbReference type="Proteomes" id="UP000606003"/>
    </source>
</evidence>
<evidence type="ECO:0000256" key="8">
    <source>
        <dbReference type="SAM" id="SignalP"/>
    </source>
</evidence>
<feature type="domain" description="TonB-dependent receptor plug" evidence="9">
    <location>
        <begin position="144"/>
        <end position="265"/>
    </location>
</feature>
<evidence type="ECO:0000259" key="9">
    <source>
        <dbReference type="Pfam" id="PF07715"/>
    </source>
</evidence>
<name>A0ABR8JXQ1_9BACT</name>
<keyword evidence="5 7" id="KW-0472">Membrane</keyword>
<keyword evidence="4 7" id="KW-0812">Transmembrane</keyword>
<dbReference type="Proteomes" id="UP000606003">
    <property type="component" value="Unassembled WGS sequence"/>
</dbReference>
<comment type="similarity">
    <text evidence="7">Belongs to the TonB-dependent receptor family.</text>
</comment>
<dbReference type="InterPro" id="IPR023997">
    <property type="entry name" value="TonB-dep_OMP_SusC/RagA_CS"/>
</dbReference>
<dbReference type="RefSeq" id="WP_190924140.1">
    <property type="nucleotide sequence ID" value="NZ_JACXAC010000003.1"/>
</dbReference>
<evidence type="ECO:0000256" key="4">
    <source>
        <dbReference type="ARBA" id="ARBA00022692"/>
    </source>
</evidence>
<keyword evidence="11" id="KW-1185">Reference proteome</keyword>
<dbReference type="Gene3D" id="2.60.40.1120">
    <property type="entry name" value="Carboxypeptidase-like, regulatory domain"/>
    <property type="match status" value="1"/>
</dbReference>
<dbReference type="InterPro" id="IPR008969">
    <property type="entry name" value="CarboxyPept-like_regulatory"/>
</dbReference>
<reference evidence="10 11" key="1">
    <citation type="submission" date="2020-09" db="EMBL/GenBank/DDBJ databases">
        <authorList>
            <person name="Kim M.K."/>
        </authorList>
    </citation>
    <scope>NUCLEOTIDE SEQUENCE [LARGE SCALE GENOMIC DNA]</scope>
    <source>
        <strain evidence="10 11">BT189</strain>
    </source>
</reference>